<comment type="caution">
    <text evidence="12">The sequence shown here is derived from an EMBL/GenBank/DDBJ whole genome shotgun (WGS) entry which is preliminary data.</text>
</comment>
<dbReference type="PROSITE" id="PS01234">
    <property type="entry name" value="GATB"/>
    <property type="match status" value="1"/>
</dbReference>
<dbReference type="NCBIfam" id="TIGR00133">
    <property type="entry name" value="gatB"/>
    <property type="match status" value="1"/>
</dbReference>
<evidence type="ECO:0000256" key="2">
    <source>
        <dbReference type="ARBA" id="ARBA00011123"/>
    </source>
</evidence>
<dbReference type="InterPro" id="IPR042114">
    <property type="entry name" value="GatB_C_1"/>
</dbReference>
<comment type="similarity">
    <text evidence="1 10">Belongs to the GatB/GatE family. GatB subfamily.</text>
</comment>
<keyword evidence="6 10" id="KW-0648">Protein biosynthesis</keyword>
<dbReference type="InterPro" id="IPR003789">
    <property type="entry name" value="Asn/Gln_tRNA_amidoTrase-B-like"/>
</dbReference>
<name>A0A1F5XZM1_9BACT</name>
<dbReference type="GO" id="GO:0050567">
    <property type="term" value="F:glutaminyl-tRNA synthase (glutamine-hydrolyzing) activity"/>
    <property type="evidence" value="ECO:0007669"/>
    <property type="project" value="UniProtKB-UniRule"/>
</dbReference>
<comment type="subunit">
    <text evidence="2 10">Heterotrimer of A, B and C subunits.</text>
</comment>
<keyword evidence="5 10" id="KW-0067">ATP-binding</keyword>
<dbReference type="AlphaFoldDB" id="A0A1F5XZM1"/>
<dbReference type="HAMAP" id="MF_00121">
    <property type="entry name" value="GatB"/>
    <property type="match status" value="1"/>
</dbReference>
<keyword evidence="3 10" id="KW-0436">Ligase</keyword>
<dbReference type="InterPro" id="IPR023168">
    <property type="entry name" value="GatB_Yqey_C_2"/>
</dbReference>
<dbReference type="Gene3D" id="1.10.150.380">
    <property type="entry name" value="GatB domain, N-terminal subdomain"/>
    <property type="match status" value="1"/>
</dbReference>
<dbReference type="NCBIfam" id="NF004014">
    <property type="entry name" value="PRK05477.1-4"/>
    <property type="match status" value="1"/>
</dbReference>
<evidence type="ECO:0000313" key="12">
    <source>
        <dbReference type="EMBL" id="OGF93374.1"/>
    </source>
</evidence>
<dbReference type="Pfam" id="PF02637">
    <property type="entry name" value="GatB_Yqey"/>
    <property type="match status" value="1"/>
</dbReference>
<proteinExistence type="inferred from homology"/>
<organism evidence="12 13">
    <name type="scientific">Candidatus Giovannonibacteria bacterium RIFCSPLOWO2_12_FULL_44_15</name>
    <dbReference type="NCBI Taxonomy" id="1798364"/>
    <lineage>
        <taxon>Bacteria</taxon>
        <taxon>Candidatus Giovannoniibacteriota</taxon>
    </lineage>
</organism>
<dbReference type="InterPro" id="IPR004413">
    <property type="entry name" value="GatB"/>
</dbReference>
<evidence type="ECO:0000256" key="6">
    <source>
        <dbReference type="ARBA" id="ARBA00022917"/>
    </source>
</evidence>
<evidence type="ECO:0000313" key="13">
    <source>
        <dbReference type="Proteomes" id="UP000178894"/>
    </source>
</evidence>
<sequence>MAYKPTIGLEIHAELATNTKMFCSCKNDPDERHPNINICPVCLGHPGTLPVPNKEAIHKVLKFGAAIGASIADESRFDRKNYFYPDLPKGYQISQFPYPLVREGILELPFSGKKIRITRAHIEEDAARSAHEGKATLVDYNRAGVPLMELVTEPDLNSAGEAREFAEELQLILRYLGVSDADMEKGQMRVEANISVSPDANLGTKVEVKNINSFRAVEKAIEFEIARQGKLLDEGKKLKQETRGWDDAHQKTVAQRSKEEAHDYRYFPEPDIPPMKLSEVAEFSFSALTHELPELPNKKRVRFRKEFNIDGEKLEIFVRNKRFAEFFEEAVSEGNRWNNEANPKKITELSVNYLTSDLMGILKSNEISLEDTKITPENFGELMKMILQGEISSRGAKDILAIMVASGESPAEIAKREGVLQTGDSGELENIARAILASYDEAVRDYKKGKEASLQFLVGQAMREAKQQKIGANPAILKEIFLQLLK</sequence>
<comment type="catalytic activity">
    <reaction evidence="9 10">
        <text>L-glutamyl-tRNA(Gln) + L-glutamine + ATP + H2O = L-glutaminyl-tRNA(Gln) + L-glutamate + ADP + phosphate + H(+)</text>
        <dbReference type="Rhea" id="RHEA:17521"/>
        <dbReference type="Rhea" id="RHEA-COMP:9681"/>
        <dbReference type="Rhea" id="RHEA-COMP:9684"/>
        <dbReference type="ChEBI" id="CHEBI:15377"/>
        <dbReference type="ChEBI" id="CHEBI:15378"/>
        <dbReference type="ChEBI" id="CHEBI:29985"/>
        <dbReference type="ChEBI" id="CHEBI:30616"/>
        <dbReference type="ChEBI" id="CHEBI:43474"/>
        <dbReference type="ChEBI" id="CHEBI:58359"/>
        <dbReference type="ChEBI" id="CHEBI:78520"/>
        <dbReference type="ChEBI" id="CHEBI:78521"/>
        <dbReference type="ChEBI" id="CHEBI:456216"/>
    </reaction>
</comment>
<evidence type="ECO:0000256" key="9">
    <source>
        <dbReference type="ARBA" id="ARBA00047913"/>
    </source>
</evidence>
<dbReference type="InterPro" id="IPR017959">
    <property type="entry name" value="Asn/Gln-tRNA_amidoTrfase_suB/E"/>
</dbReference>
<dbReference type="STRING" id="1798364.A3G54_00085"/>
<evidence type="ECO:0000256" key="10">
    <source>
        <dbReference type="HAMAP-Rule" id="MF_00121"/>
    </source>
</evidence>
<feature type="domain" description="Asn/Gln amidotransferase" evidence="11">
    <location>
        <begin position="325"/>
        <end position="485"/>
    </location>
</feature>
<dbReference type="SMART" id="SM00845">
    <property type="entry name" value="GatB_Yqey"/>
    <property type="match status" value="1"/>
</dbReference>
<dbReference type="NCBIfam" id="NF004012">
    <property type="entry name" value="PRK05477.1-2"/>
    <property type="match status" value="1"/>
</dbReference>
<evidence type="ECO:0000256" key="8">
    <source>
        <dbReference type="ARBA" id="ARBA00047380"/>
    </source>
</evidence>
<dbReference type="GO" id="GO:0005524">
    <property type="term" value="F:ATP binding"/>
    <property type="evidence" value="ECO:0007669"/>
    <property type="project" value="UniProtKB-KW"/>
</dbReference>
<dbReference type="InterPro" id="IPR018027">
    <property type="entry name" value="Asn/Gln_amidotransferase"/>
</dbReference>
<dbReference type="GO" id="GO:0006412">
    <property type="term" value="P:translation"/>
    <property type="evidence" value="ECO:0007669"/>
    <property type="project" value="UniProtKB-UniRule"/>
</dbReference>
<dbReference type="Proteomes" id="UP000178894">
    <property type="component" value="Unassembled WGS sequence"/>
</dbReference>
<dbReference type="InterPro" id="IPR014746">
    <property type="entry name" value="Gln_synth/guanido_kin_cat_dom"/>
</dbReference>
<dbReference type="Gene3D" id="1.10.10.410">
    <property type="match status" value="1"/>
</dbReference>
<dbReference type="PANTHER" id="PTHR11659">
    <property type="entry name" value="GLUTAMYL-TRNA GLN AMIDOTRANSFERASE SUBUNIT B MITOCHONDRIAL AND PROKARYOTIC PET112-RELATED"/>
    <property type="match status" value="1"/>
</dbReference>
<accession>A0A1F5XZM1</accession>
<evidence type="ECO:0000256" key="3">
    <source>
        <dbReference type="ARBA" id="ARBA00022598"/>
    </source>
</evidence>
<evidence type="ECO:0000256" key="4">
    <source>
        <dbReference type="ARBA" id="ARBA00022741"/>
    </source>
</evidence>
<dbReference type="InterPro" id="IPR006075">
    <property type="entry name" value="Asn/Gln-tRNA_Trfase_suB/E_cat"/>
</dbReference>
<evidence type="ECO:0000259" key="11">
    <source>
        <dbReference type="SMART" id="SM00845"/>
    </source>
</evidence>
<evidence type="ECO:0000256" key="1">
    <source>
        <dbReference type="ARBA" id="ARBA00005306"/>
    </source>
</evidence>
<comment type="function">
    <text evidence="7 10">Allows the formation of correctly charged Asn-tRNA(Asn) or Gln-tRNA(Gln) through the transamidation of misacylated Asp-tRNA(Asn) or Glu-tRNA(Gln) in organisms which lack either or both of asparaginyl-tRNA or glutaminyl-tRNA synthetases. The reaction takes place in the presence of glutamine and ATP through an activated phospho-Asp-tRNA(Asn) or phospho-Glu-tRNA(Gln).</text>
</comment>
<dbReference type="EMBL" id="MFIQ01000020">
    <property type="protein sequence ID" value="OGF93374.1"/>
    <property type="molecule type" value="Genomic_DNA"/>
</dbReference>
<gene>
    <name evidence="10" type="primary">gatB</name>
    <name evidence="12" type="ORF">A3G54_00085</name>
</gene>
<dbReference type="Pfam" id="PF02934">
    <property type="entry name" value="GatB_N"/>
    <property type="match status" value="1"/>
</dbReference>
<dbReference type="InterPro" id="IPR017958">
    <property type="entry name" value="Gln-tRNA_amidoTrfase_suB_CS"/>
</dbReference>
<evidence type="ECO:0000256" key="5">
    <source>
        <dbReference type="ARBA" id="ARBA00022840"/>
    </source>
</evidence>
<keyword evidence="4 10" id="KW-0547">Nucleotide-binding</keyword>
<dbReference type="GO" id="GO:0050566">
    <property type="term" value="F:asparaginyl-tRNA synthase (glutamine-hydrolyzing) activity"/>
    <property type="evidence" value="ECO:0007669"/>
    <property type="project" value="RHEA"/>
</dbReference>
<dbReference type="SUPFAM" id="SSF89095">
    <property type="entry name" value="GatB/YqeY motif"/>
    <property type="match status" value="1"/>
</dbReference>
<dbReference type="SUPFAM" id="SSF55931">
    <property type="entry name" value="Glutamine synthetase/guanido kinase"/>
    <property type="match status" value="1"/>
</dbReference>
<protein>
    <recommendedName>
        <fullName evidence="10">Aspartyl/glutamyl-tRNA(Asn/Gln) amidotransferase subunit B</fullName>
        <shortName evidence="10">Asp/Glu-ADT subunit B</shortName>
        <ecNumber evidence="10">6.3.5.-</ecNumber>
    </recommendedName>
</protein>
<evidence type="ECO:0000256" key="7">
    <source>
        <dbReference type="ARBA" id="ARBA00024799"/>
    </source>
</evidence>
<reference evidence="12 13" key="1">
    <citation type="journal article" date="2016" name="Nat. Commun.">
        <title>Thousands of microbial genomes shed light on interconnected biogeochemical processes in an aquifer system.</title>
        <authorList>
            <person name="Anantharaman K."/>
            <person name="Brown C.T."/>
            <person name="Hug L.A."/>
            <person name="Sharon I."/>
            <person name="Castelle C.J."/>
            <person name="Probst A.J."/>
            <person name="Thomas B.C."/>
            <person name="Singh A."/>
            <person name="Wilkins M.J."/>
            <person name="Karaoz U."/>
            <person name="Brodie E.L."/>
            <person name="Williams K.H."/>
            <person name="Hubbard S.S."/>
            <person name="Banfield J.F."/>
        </authorList>
    </citation>
    <scope>NUCLEOTIDE SEQUENCE [LARGE SCALE GENOMIC DNA]</scope>
</reference>
<comment type="catalytic activity">
    <reaction evidence="8 10">
        <text>L-aspartyl-tRNA(Asn) + L-glutamine + ATP + H2O = L-asparaginyl-tRNA(Asn) + L-glutamate + ADP + phosphate + 2 H(+)</text>
        <dbReference type="Rhea" id="RHEA:14513"/>
        <dbReference type="Rhea" id="RHEA-COMP:9674"/>
        <dbReference type="Rhea" id="RHEA-COMP:9677"/>
        <dbReference type="ChEBI" id="CHEBI:15377"/>
        <dbReference type="ChEBI" id="CHEBI:15378"/>
        <dbReference type="ChEBI" id="CHEBI:29985"/>
        <dbReference type="ChEBI" id="CHEBI:30616"/>
        <dbReference type="ChEBI" id="CHEBI:43474"/>
        <dbReference type="ChEBI" id="CHEBI:58359"/>
        <dbReference type="ChEBI" id="CHEBI:78515"/>
        <dbReference type="ChEBI" id="CHEBI:78516"/>
        <dbReference type="ChEBI" id="CHEBI:456216"/>
    </reaction>
</comment>
<dbReference type="EC" id="6.3.5.-" evidence="10"/>